<name>A0A016V991_9BILA</name>
<feature type="chain" id="PRO_5001489826" description="ShKT domain-containing protein" evidence="1">
    <location>
        <begin position="29"/>
        <end position="77"/>
    </location>
</feature>
<reference evidence="3" key="1">
    <citation type="journal article" date="2015" name="Nat. Genet.">
        <title>The genome and transcriptome of the zoonotic hookworm Ancylostoma ceylanicum identify infection-specific gene families.</title>
        <authorList>
            <person name="Schwarz E.M."/>
            <person name="Hu Y."/>
            <person name="Antoshechkin I."/>
            <person name="Miller M.M."/>
            <person name="Sternberg P.W."/>
            <person name="Aroian R.V."/>
        </authorList>
    </citation>
    <scope>NUCLEOTIDE SEQUENCE</scope>
    <source>
        <strain evidence="3">HY135</strain>
    </source>
</reference>
<evidence type="ECO:0008006" key="4">
    <source>
        <dbReference type="Google" id="ProtNLM"/>
    </source>
</evidence>
<protein>
    <recommendedName>
        <fullName evidence="4">ShKT domain-containing protein</fullName>
    </recommendedName>
</protein>
<evidence type="ECO:0000256" key="1">
    <source>
        <dbReference type="SAM" id="SignalP"/>
    </source>
</evidence>
<organism evidence="2 3">
    <name type="scientific">Ancylostoma ceylanicum</name>
    <dbReference type="NCBI Taxonomy" id="53326"/>
    <lineage>
        <taxon>Eukaryota</taxon>
        <taxon>Metazoa</taxon>
        <taxon>Ecdysozoa</taxon>
        <taxon>Nematoda</taxon>
        <taxon>Chromadorea</taxon>
        <taxon>Rhabditida</taxon>
        <taxon>Rhabditina</taxon>
        <taxon>Rhabditomorpha</taxon>
        <taxon>Strongyloidea</taxon>
        <taxon>Ancylostomatidae</taxon>
        <taxon>Ancylostomatinae</taxon>
        <taxon>Ancylostoma</taxon>
    </lineage>
</organism>
<gene>
    <name evidence="2" type="primary">Acey_s0015.g2871</name>
    <name evidence="2" type="ORF">Y032_0015g2871</name>
</gene>
<dbReference type="OrthoDB" id="10319673at2759"/>
<evidence type="ECO:0000313" key="2">
    <source>
        <dbReference type="EMBL" id="EYC23856.1"/>
    </source>
</evidence>
<keyword evidence="3" id="KW-1185">Reference proteome</keyword>
<dbReference type="Proteomes" id="UP000024635">
    <property type="component" value="Unassembled WGS sequence"/>
</dbReference>
<feature type="signal peptide" evidence="1">
    <location>
        <begin position="1"/>
        <end position="28"/>
    </location>
</feature>
<dbReference type="EMBL" id="JARK01001351">
    <property type="protein sequence ID" value="EYC23856.1"/>
    <property type="molecule type" value="Genomic_DNA"/>
</dbReference>
<keyword evidence="1" id="KW-0732">Signal</keyword>
<sequence>MKVISNLRIFFHFPPALLLLSAFTIARGNMDPLQAIPPECKDLAPELTCKQWKSSESCGNPILEPDFYCNKTCKYCI</sequence>
<accession>A0A016V991</accession>
<comment type="caution">
    <text evidence="2">The sequence shown here is derived from an EMBL/GenBank/DDBJ whole genome shotgun (WGS) entry which is preliminary data.</text>
</comment>
<evidence type="ECO:0000313" key="3">
    <source>
        <dbReference type="Proteomes" id="UP000024635"/>
    </source>
</evidence>
<proteinExistence type="predicted"/>
<dbReference type="AlphaFoldDB" id="A0A016V991"/>